<sequence>MLNQRRSVAGLMSARYFLSGLLVLLVLLTGCAGSLPPATHSGAETAVLTDDSFLSSQSRQRLADANGQSGYYLLDSGQDAFLYRAAMIEAAEHRIDAQYYIWNRDDSGLHLAGRLLLAADRGVKVRLLLDDFNAEGIGELFASLDTHPNIHIRIFNPARNRSGWGRWVSFLMDFQRINRRMHNKTFVVDGTAGIVGGRNIGDEYFGFDESRYFRDRDVLALGPVVEGMADNFQAYWSSPWAYPASDLYTSMPTGTELAETLEGLRQQAIAQPRLPISAPTGAEQGRSELTSVFSRMTIAQGELVFDPPPEHMDAPSETPKRSALALQRLAQTATREILIESAYLILAREQLQALGASERPQLEVAALTNSLASNDLVTNHAGYARWRPYMLEQGIDIYELKPDAEACRQWLSDDAFCATGEVSLHSKSVVFDRSTLVVGSFNVNLRSIYLNGETVLIIHSADLAERVAEDVRLTMAPGNSWEVALDEDGDLQWRSGEAVYGSEPTVHWWRRAKSGFLSWLPIEKYL</sequence>
<dbReference type="AlphaFoldDB" id="A0A1W6KBZ5"/>
<dbReference type="Proteomes" id="UP000193100">
    <property type="component" value="Chromosome"/>
</dbReference>
<proteinExistence type="predicted"/>
<evidence type="ECO:0000313" key="3">
    <source>
        <dbReference type="Proteomes" id="UP000193100"/>
    </source>
</evidence>
<dbReference type="CDD" id="cd09111">
    <property type="entry name" value="PLDc_ymdC_like_1"/>
    <property type="match status" value="1"/>
</dbReference>
<dbReference type="EMBL" id="CP020931">
    <property type="protein sequence ID" value="ARM84956.1"/>
    <property type="molecule type" value="Genomic_DNA"/>
</dbReference>
<dbReference type="InterPro" id="IPR001736">
    <property type="entry name" value="PLipase_D/transphosphatidylase"/>
</dbReference>
<reference evidence="2 3" key="1">
    <citation type="submission" date="2017-04" db="EMBL/GenBank/DDBJ databases">
        <title>Genome Sequence of Marinobacter salarius strain SMR5 Isolated from a culture of the Diatom Skeletonema marinoi.</title>
        <authorList>
            <person name="Topel M."/>
            <person name="Pinder M.I.M."/>
            <person name="Johansson O.N."/>
            <person name="Kourtchenko O."/>
            <person name="Godhe A."/>
            <person name="Clarke A.K."/>
        </authorList>
    </citation>
    <scope>NUCLEOTIDE SEQUENCE [LARGE SCALE GENOMIC DNA]</scope>
    <source>
        <strain evidence="2 3">SMR5</strain>
    </source>
</reference>
<dbReference type="SMART" id="SM00155">
    <property type="entry name" value="PLDc"/>
    <property type="match status" value="2"/>
</dbReference>
<evidence type="ECO:0000313" key="2">
    <source>
        <dbReference type="EMBL" id="ARM84956.1"/>
    </source>
</evidence>
<feature type="domain" description="PLD phosphodiesterase" evidence="1">
    <location>
        <begin position="420"/>
        <end position="447"/>
    </location>
</feature>
<dbReference type="PROSITE" id="PS51257">
    <property type="entry name" value="PROKAR_LIPOPROTEIN"/>
    <property type="match status" value="1"/>
</dbReference>
<dbReference type="PANTHER" id="PTHR21248:SF12">
    <property type="entry name" value="CARDIOLIPIN SYNTHASE C"/>
    <property type="match status" value="1"/>
</dbReference>
<dbReference type="EC" id="2.7.8.-" evidence="2"/>
<dbReference type="CDD" id="cd09113">
    <property type="entry name" value="PLDc_ymdC_like_2"/>
    <property type="match status" value="1"/>
</dbReference>
<dbReference type="PANTHER" id="PTHR21248">
    <property type="entry name" value="CARDIOLIPIN SYNTHASE"/>
    <property type="match status" value="1"/>
</dbReference>
<dbReference type="SUPFAM" id="SSF56024">
    <property type="entry name" value="Phospholipase D/nuclease"/>
    <property type="match status" value="2"/>
</dbReference>
<dbReference type="Pfam" id="PF13091">
    <property type="entry name" value="PLDc_2"/>
    <property type="match status" value="2"/>
</dbReference>
<feature type="domain" description="PLD phosphodiesterase" evidence="1">
    <location>
        <begin position="177"/>
        <end position="204"/>
    </location>
</feature>
<evidence type="ECO:0000259" key="1">
    <source>
        <dbReference type="PROSITE" id="PS50035"/>
    </source>
</evidence>
<dbReference type="InterPro" id="IPR025202">
    <property type="entry name" value="PLD-like_dom"/>
</dbReference>
<dbReference type="Gene3D" id="3.30.870.10">
    <property type="entry name" value="Endonuclease Chain A"/>
    <property type="match status" value="2"/>
</dbReference>
<name>A0A1W6KBZ5_9GAMM</name>
<protein>
    <submittedName>
        <fullName evidence="2">Cardiolipin synthase C</fullName>
        <ecNumber evidence="2">2.7.8.-</ecNumber>
    </submittedName>
</protein>
<gene>
    <name evidence="2" type="primary">clsC</name>
    <name evidence="2" type="ORF">MARSALSMR5_02910</name>
</gene>
<dbReference type="GO" id="GO:0030572">
    <property type="term" value="F:phosphatidyltransferase activity"/>
    <property type="evidence" value="ECO:0007669"/>
    <property type="project" value="UniProtKB-ARBA"/>
</dbReference>
<organism evidence="2 3">
    <name type="scientific">Marinobacter salarius</name>
    <dbReference type="NCBI Taxonomy" id="1420917"/>
    <lineage>
        <taxon>Bacteria</taxon>
        <taxon>Pseudomonadati</taxon>
        <taxon>Pseudomonadota</taxon>
        <taxon>Gammaproteobacteria</taxon>
        <taxon>Pseudomonadales</taxon>
        <taxon>Marinobacteraceae</taxon>
        <taxon>Marinobacter</taxon>
    </lineage>
</organism>
<dbReference type="GeneID" id="77256839"/>
<dbReference type="GO" id="GO:0032049">
    <property type="term" value="P:cardiolipin biosynthetic process"/>
    <property type="evidence" value="ECO:0007669"/>
    <property type="project" value="UniProtKB-ARBA"/>
</dbReference>
<accession>A0A1W6KBZ5</accession>
<dbReference type="RefSeq" id="WP_227517769.1">
    <property type="nucleotide sequence ID" value="NZ_CP020931.1"/>
</dbReference>
<dbReference type="PROSITE" id="PS50035">
    <property type="entry name" value="PLD"/>
    <property type="match status" value="2"/>
</dbReference>
<keyword evidence="2" id="KW-0808">Transferase</keyword>